<protein>
    <recommendedName>
        <fullName evidence="4">Saccharopine dehydrogenase NADP binding domain-containing protein</fullName>
    </recommendedName>
</protein>
<keyword evidence="3" id="KW-1185">Reference proteome</keyword>
<dbReference type="EMBL" id="BRYB01002655">
    <property type="protein sequence ID" value="GMI23403.1"/>
    <property type="molecule type" value="Genomic_DNA"/>
</dbReference>
<dbReference type="PANTHER" id="PTHR43796:SF2">
    <property type="entry name" value="CARBOXYNORSPERMIDINE SYNTHASE"/>
    <property type="match status" value="1"/>
</dbReference>
<name>A0ABQ6MCB0_9STRA</name>
<evidence type="ECO:0000313" key="3">
    <source>
        <dbReference type="Proteomes" id="UP001165060"/>
    </source>
</evidence>
<dbReference type="InterPro" id="IPR036291">
    <property type="entry name" value="NAD(P)-bd_dom_sf"/>
</dbReference>
<reference evidence="2 3" key="1">
    <citation type="journal article" date="2023" name="Commun. Biol.">
        <title>Genome analysis of Parmales, the sister group of diatoms, reveals the evolutionary specialization of diatoms from phago-mixotrophs to photoautotrophs.</title>
        <authorList>
            <person name="Ban H."/>
            <person name="Sato S."/>
            <person name="Yoshikawa S."/>
            <person name="Yamada K."/>
            <person name="Nakamura Y."/>
            <person name="Ichinomiya M."/>
            <person name="Sato N."/>
            <person name="Blanc-Mathieu R."/>
            <person name="Endo H."/>
            <person name="Kuwata A."/>
            <person name="Ogata H."/>
        </authorList>
    </citation>
    <scope>NUCLEOTIDE SEQUENCE [LARGE SCALE GENOMIC DNA]</scope>
</reference>
<evidence type="ECO:0000313" key="2">
    <source>
        <dbReference type="EMBL" id="GMI23403.1"/>
    </source>
</evidence>
<comment type="caution">
    <text evidence="2">The sequence shown here is derived from an EMBL/GenBank/DDBJ whole genome shotgun (WGS) entry which is preliminary data.</text>
</comment>
<gene>
    <name evidence="2" type="ORF">TeGR_g5114</name>
</gene>
<accession>A0ABQ6MCB0</accession>
<organism evidence="2 3">
    <name type="scientific">Tetraparma gracilis</name>
    <dbReference type="NCBI Taxonomy" id="2962635"/>
    <lineage>
        <taxon>Eukaryota</taxon>
        <taxon>Sar</taxon>
        <taxon>Stramenopiles</taxon>
        <taxon>Ochrophyta</taxon>
        <taxon>Bolidophyceae</taxon>
        <taxon>Parmales</taxon>
        <taxon>Triparmaceae</taxon>
        <taxon>Tetraparma</taxon>
    </lineage>
</organism>
<feature type="chain" id="PRO_5045830673" description="Saccharopine dehydrogenase NADP binding domain-containing protein" evidence="1">
    <location>
        <begin position="21"/>
        <end position="402"/>
    </location>
</feature>
<keyword evidence="1" id="KW-0732">Signal</keyword>
<dbReference type="Gene3D" id="3.40.50.720">
    <property type="entry name" value="NAD(P)-binding Rossmann-like Domain"/>
    <property type="match status" value="1"/>
</dbReference>
<dbReference type="SUPFAM" id="SSF51735">
    <property type="entry name" value="NAD(P)-binding Rossmann-fold domains"/>
    <property type="match status" value="1"/>
</dbReference>
<dbReference type="Proteomes" id="UP001165060">
    <property type="component" value="Unassembled WGS sequence"/>
</dbReference>
<proteinExistence type="predicted"/>
<evidence type="ECO:0000256" key="1">
    <source>
        <dbReference type="SAM" id="SignalP"/>
    </source>
</evidence>
<dbReference type="PANTHER" id="PTHR43796">
    <property type="entry name" value="CARBOXYNORSPERMIDINE SYNTHASE"/>
    <property type="match status" value="1"/>
</dbReference>
<sequence>MLSALLLLLLLLLLLSPASPLEVFVLGGSGRVGASTIRALRDLSPSSTFTILGRSPPASLTSPLPPHTFLPYTLPASPSEADVAPLAALLSPASLLIHTAGPFQSVRFPLPLLACVEAGVDYLDVCDETALIREILKGDLSERARKKGVSAIVSAGIWPGCSALLARRAMALLPPAAAPASPASSVLYDFYTAGTGNAGPTIVSATFLLLATPVLEWRAGSLAEGDAWTEEREAGFGPEVPGRKLLRNLDCPDTYTLGLCTGTPNVSSSFATAPEVWNQLFSLSKRLIPKSLLLNRAAMQGLAVFSNPIIRLVDKLVGATNAIQVTATAPTGERARARHVHRDLEEAVGQATASFALEILEGKVEPGVFVPAGLSRENADAILDRVCEVGKGGVLDYEVRLL</sequence>
<evidence type="ECO:0008006" key="4">
    <source>
        <dbReference type="Google" id="ProtNLM"/>
    </source>
</evidence>
<feature type="signal peptide" evidence="1">
    <location>
        <begin position="1"/>
        <end position="20"/>
    </location>
</feature>